<evidence type="ECO:0000256" key="2">
    <source>
        <dbReference type="ARBA" id="ARBA00022679"/>
    </source>
</evidence>
<evidence type="ECO:0000256" key="1">
    <source>
        <dbReference type="ARBA" id="ARBA00022603"/>
    </source>
</evidence>
<dbReference type="AlphaFoldDB" id="A0A1H6MH99"/>
<keyword evidence="5" id="KW-1185">Reference proteome</keyword>
<reference evidence="5" key="1">
    <citation type="submission" date="2016-10" db="EMBL/GenBank/DDBJ databases">
        <authorList>
            <person name="Varghese N."/>
            <person name="Submissions S."/>
        </authorList>
    </citation>
    <scope>NUCLEOTIDE SEQUENCE [LARGE SCALE GENOMIC DNA]</scope>
    <source>
        <strain evidence="5">DSM 11593</strain>
    </source>
</reference>
<dbReference type="RefSeq" id="WP_090847903.1">
    <property type="nucleotide sequence ID" value="NZ_FNXG01000003.1"/>
</dbReference>
<dbReference type="PANTHER" id="PTHR13090:SF1">
    <property type="entry name" value="ARGININE-HYDROXYLASE NDUFAF5, MITOCHONDRIAL"/>
    <property type="match status" value="1"/>
</dbReference>
<dbReference type="GO" id="GO:0032259">
    <property type="term" value="P:methylation"/>
    <property type="evidence" value="ECO:0007669"/>
    <property type="project" value="UniProtKB-KW"/>
</dbReference>
<dbReference type="Gene3D" id="3.40.50.150">
    <property type="entry name" value="Vaccinia Virus protein VP39"/>
    <property type="match status" value="1"/>
</dbReference>
<accession>A0A1H6MH99</accession>
<dbReference type="PANTHER" id="PTHR13090">
    <property type="entry name" value="ARGININE-HYDROXYLASE NDUFAF5, MITOCHONDRIAL"/>
    <property type="match status" value="1"/>
</dbReference>
<gene>
    <name evidence="4" type="ORF">SAMN04488075_1976</name>
</gene>
<dbReference type="GO" id="GO:0008757">
    <property type="term" value="F:S-adenosylmethionine-dependent methyltransferase activity"/>
    <property type="evidence" value="ECO:0007669"/>
    <property type="project" value="InterPro"/>
</dbReference>
<dbReference type="STRING" id="65735.SAMN04488075_1976"/>
<dbReference type="Proteomes" id="UP000199125">
    <property type="component" value="Unassembled WGS sequence"/>
</dbReference>
<dbReference type="SUPFAM" id="SSF53335">
    <property type="entry name" value="S-adenosyl-L-methionine-dependent methyltransferases"/>
    <property type="match status" value="1"/>
</dbReference>
<name>A0A1H6MH99_9RHOB</name>
<dbReference type="InterPro" id="IPR050602">
    <property type="entry name" value="Malonyl-ACP_OMT"/>
</dbReference>
<dbReference type="InterPro" id="IPR029063">
    <property type="entry name" value="SAM-dependent_MTases_sf"/>
</dbReference>
<sequence>MSASHPINPTAPPRLTDRAALLRNRARADRAGRENWLHQLALAEVQDRLADINRRFTATAVVTGNPDFWRAAMPGARVVADAPELDLAPAAHDLVIHALALHWADDPVGQIVQSARALRPDGLFLAVLPGGQTLAPLRAALAQAEVEITGGLSPRIAPFGEIRDLGALVQRGGLALPVADQITQQVSYRDLFHLARDLRAMGEGNALDRRLRRPTARAMMLRAAEILATTAPDRDNPDRICVGVDLVFLTGWAPAENQQKPLRPGSAQIGLAEALNKRTT</sequence>
<keyword evidence="1 4" id="KW-0489">Methyltransferase</keyword>
<dbReference type="EMBL" id="FNXG01000003">
    <property type="protein sequence ID" value="SEH96987.1"/>
    <property type="molecule type" value="Genomic_DNA"/>
</dbReference>
<evidence type="ECO:0000313" key="4">
    <source>
        <dbReference type="EMBL" id="SEH96987.1"/>
    </source>
</evidence>
<dbReference type="InterPro" id="IPR013216">
    <property type="entry name" value="Methyltransf_11"/>
</dbReference>
<evidence type="ECO:0000313" key="5">
    <source>
        <dbReference type="Proteomes" id="UP000199125"/>
    </source>
</evidence>
<keyword evidence="2 4" id="KW-0808">Transferase</keyword>
<proteinExistence type="predicted"/>
<evidence type="ECO:0000259" key="3">
    <source>
        <dbReference type="Pfam" id="PF08241"/>
    </source>
</evidence>
<organism evidence="4 5">
    <name type="scientific">Paracoccus alkenifer</name>
    <dbReference type="NCBI Taxonomy" id="65735"/>
    <lineage>
        <taxon>Bacteria</taxon>
        <taxon>Pseudomonadati</taxon>
        <taxon>Pseudomonadota</taxon>
        <taxon>Alphaproteobacteria</taxon>
        <taxon>Rhodobacterales</taxon>
        <taxon>Paracoccaceae</taxon>
        <taxon>Paracoccus</taxon>
    </lineage>
</organism>
<protein>
    <submittedName>
        <fullName evidence="4">Methyltransferase domain-containing protein</fullName>
    </submittedName>
</protein>
<dbReference type="Pfam" id="PF08241">
    <property type="entry name" value="Methyltransf_11"/>
    <property type="match status" value="1"/>
</dbReference>
<feature type="domain" description="Methyltransferase type 11" evidence="3">
    <location>
        <begin position="61"/>
        <end position="125"/>
    </location>
</feature>